<dbReference type="Pfam" id="PF00646">
    <property type="entry name" value="F-box"/>
    <property type="match status" value="1"/>
</dbReference>
<name>A0A2P2QLQ1_RHIMU</name>
<proteinExistence type="predicted"/>
<feature type="domain" description="F-box" evidence="1">
    <location>
        <begin position="15"/>
        <end position="62"/>
    </location>
</feature>
<protein>
    <recommendedName>
        <fullName evidence="1">F-box domain-containing protein</fullName>
    </recommendedName>
</protein>
<dbReference type="CDD" id="cd22157">
    <property type="entry name" value="F-box_AtFBW1-like"/>
    <property type="match status" value="1"/>
</dbReference>
<dbReference type="SMART" id="SM00256">
    <property type="entry name" value="FBOX"/>
    <property type="match status" value="1"/>
</dbReference>
<dbReference type="SUPFAM" id="SSF81383">
    <property type="entry name" value="F-box domain"/>
    <property type="match status" value="1"/>
</dbReference>
<evidence type="ECO:0000313" key="2">
    <source>
        <dbReference type="EMBL" id="MBX67898.1"/>
    </source>
</evidence>
<evidence type="ECO:0000259" key="1">
    <source>
        <dbReference type="PROSITE" id="PS50181"/>
    </source>
</evidence>
<dbReference type="PANTHER" id="PTHR31672">
    <property type="entry name" value="BNACNNG10540D PROTEIN"/>
    <property type="match status" value="1"/>
</dbReference>
<dbReference type="InterPro" id="IPR006527">
    <property type="entry name" value="F-box-assoc_dom_typ1"/>
</dbReference>
<accession>A0A2P2QLQ1</accession>
<dbReference type="PANTHER" id="PTHR31672:SF13">
    <property type="entry name" value="F-BOX PROTEIN CPR30-LIKE"/>
    <property type="match status" value="1"/>
</dbReference>
<dbReference type="InterPro" id="IPR017451">
    <property type="entry name" value="F-box-assoc_interact_dom"/>
</dbReference>
<dbReference type="InterPro" id="IPR036047">
    <property type="entry name" value="F-box-like_dom_sf"/>
</dbReference>
<dbReference type="PROSITE" id="PS50181">
    <property type="entry name" value="FBOX"/>
    <property type="match status" value="1"/>
</dbReference>
<dbReference type="Gene3D" id="1.20.1280.50">
    <property type="match status" value="1"/>
</dbReference>
<dbReference type="InterPro" id="IPR050796">
    <property type="entry name" value="SCF_F-box_component"/>
</dbReference>
<sequence>MEKLRTSYGKHKKQVGLFDYLPEEIIIEILCKLPIKSIVRFSSACKSFYFLIKNPNFIATHLTKTLLAGPESDPLLLVRREVEGGEDRLAFHVDNHEFKEYMLLNLPFQSSTPWFHVAGTCNGLVCLWDDFDTIILWNPLIQKSLFVPKPRMVSQPHQVCFMALRPFRLCFGFGFDHFRNDYKVLRIVQNFGDHHLQGSIEVDIFSLNARSWKLLKPAILPGVRIIECYSLAFVNGSIHCLGFRTRNVVLGFDVVNKVFREIMLPDSLATASQNDLSLTPFKDTLIAVIKLARRHECWIMKEYGEVESWTKLLVIRPRFDLGEVLAFRLNGEVLYEGLSNAKIFAYNPVDKKITFLGARSSLYASFCSYYRKSLVLLDIGINANVNLKKG</sequence>
<dbReference type="Pfam" id="PF07734">
    <property type="entry name" value="FBA_1"/>
    <property type="match status" value="1"/>
</dbReference>
<dbReference type="EMBL" id="GGEC01087414">
    <property type="protein sequence ID" value="MBX67898.1"/>
    <property type="molecule type" value="Transcribed_RNA"/>
</dbReference>
<organism evidence="2">
    <name type="scientific">Rhizophora mucronata</name>
    <name type="common">Asiatic mangrove</name>
    <dbReference type="NCBI Taxonomy" id="61149"/>
    <lineage>
        <taxon>Eukaryota</taxon>
        <taxon>Viridiplantae</taxon>
        <taxon>Streptophyta</taxon>
        <taxon>Embryophyta</taxon>
        <taxon>Tracheophyta</taxon>
        <taxon>Spermatophyta</taxon>
        <taxon>Magnoliopsida</taxon>
        <taxon>eudicotyledons</taxon>
        <taxon>Gunneridae</taxon>
        <taxon>Pentapetalae</taxon>
        <taxon>rosids</taxon>
        <taxon>fabids</taxon>
        <taxon>Malpighiales</taxon>
        <taxon>Rhizophoraceae</taxon>
        <taxon>Rhizophora</taxon>
    </lineage>
</organism>
<dbReference type="InterPro" id="IPR001810">
    <property type="entry name" value="F-box_dom"/>
</dbReference>
<dbReference type="NCBIfam" id="TIGR01640">
    <property type="entry name" value="F_box_assoc_1"/>
    <property type="match status" value="1"/>
</dbReference>
<reference evidence="2" key="1">
    <citation type="submission" date="2018-02" db="EMBL/GenBank/DDBJ databases">
        <title>Rhizophora mucronata_Transcriptome.</title>
        <authorList>
            <person name="Meera S.P."/>
            <person name="Sreeshan A."/>
            <person name="Augustine A."/>
        </authorList>
    </citation>
    <scope>NUCLEOTIDE SEQUENCE</scope>
    <source>
        <tissue evidence="2">Leaf</tissue>
    </source>
</reference>
<dbReference type="AlphaFoldDB" id="A0A2P2QLQ1"/>